<comment type="caution">
    <text evidence="1">The sequence shown here is derived from an EMBL/GenBank/DDBJ whole genome shotgun (WGS) entry which is preliminary data.</text>
</comment>
<evidence type="ECO:0000313" key="2">
    <source>
        <dbReference type="Proteomes" id="UP000479710"/>
    </source>
</evidence>
<gene>
    <name evidence="1" type="ORF">E2562_033045</name>
</gene>
<dbReference type="AlphaFoldDB" id="A0A6G1CJC9"/>
<dbReference type="EMBL" id="SPHZ02000009">
    <property type="protein sequence ID" value="KAF0900578.1"/>
    <property type="molecule type" value="Genomic_DNA"/>
</dbReference>
<reference evidence="1 2" key="1">
    <citation type="submission" date="2019-11" db="EMBL/GenBank/DDBJ databases">
        <title>Whole genome sequence of Oryza granulata.</title>
        <authorList>
            <person name="Li W."/>
        </authorList>
    </citation>
    <scope>NUCLEOTIDE SEQUENCE [LARGE SCALE GENOMIC DNA]</scope>
    <source>
        <strain evidence="2">cv. Menghai</strain>
        <tissue evidence="1">Leaf</tissue>
    </source>
</reference>
<protein>
    <submittedName>
        <fullName evidence="1">Uncharacterized protein</fullName>
    </submittedName>
</protein>
<proteinExistence type="predicted"/>
<keyword evidence="2" id="KW-1185">Reference proteome</keyword>
<accession>A0A6G1CJC9</accession>
<organism evidence="1 2">
    <name type="scientific">Oryza meyeriana var. granulata</name>
    <dbReference type="NCBI Taxonomy" id="110450"/>
    <lineage>
        <taxon>Eukaryota</taxon>
        <taxon>Viridiplantae</taxon>
        <taxon>Streptophyta</taxon>
        <taxon>Embryophyta</taxon>
        <taxon>Tracheophyta</taxon>
        <taxon>Spermatophyta</taxon>
        <taxon>Magnoliopsida</taxon>
        <taxon>Liliopsida</taxon>
        <taxon>Poales</taxon>
        <taxon>Poaceae</taxon>
        <taxon>BOP clade</taxon>
        <taxon>Oryzoideae</taxon>
        <taxon>Oryzeae</taxon>
        <taxon>Oryzinae</taxon>
        <taxon>Oryza</taxon>
        <taxon>Oryza meyeriana</taxon>
    </lineage>
</organism>
<dbReference type="Proteomes" id="UP000479710">
    <property type="component" value="Unassembled WGS sequence"/>
</dbReference>
<evidence type="ECO:0000313" key="1">
    <source>
        <dbReference type="EMBL" id="KAF0900578.1"/>
    </source>
</evidence>
<name>A0A6G1CJC9_9ORYZ</name>
<sequence>MADRPRAITGWLGGHLVRTDDLSQHGTGAMELRWPELMLRTDGGRFHVCGRLGAWRRLS</sequence>